<sequence length="148" mass="16367">MNMEMETKRKRKQENHRDYHNPPRGEQRRVPGEPLISHSAETTGSFSDEPTGLARSPLCCRRSSHGPITPKQRPDRARVPRPRQAATESEPAHTKAPSRRQGGKSFPPGGKDKGAKCSRSPLPKNATDPKQRGVSRKRAATTKSAAPF</sequence>
<keyword evidence="3" id="KW-1185">Reference proteome</keyword>
<protein>
    <submittedName>
        <fullName evidence="2">Uncharacterized protein</fullName>
    </submittedName>
</protein>
<name>A0ABU7CWK3_9TELE</name>
<feature type="compositionally biased region" description="Polar residues" evidence="1">
    <location>
        <begin position="39"/>
        <end position="48"/>
    </location>
</feature>
<feature type="region of interest" description="Disordered" evidence="1">
    <location>
        <begin position="1"/>
        <end position="148"/>
    </location>
</feature>
<accession>A0ABU7CWK3</accession>
<dbReference type="Proteomes" id="UP001352852">
    <property type="component" value="Unassembled WGS sequence"/>
</dbReference>
<proteinExistence type="predicted"/>
<reference evidence="2 3" key="1">
    <citation type="submission" date="2021-06" db="EMBL/GenBank/DDBJ databases">
        <authorList>
            <person name="Palmer J.M."/>
        </authorList>
    </citation>
    <scope>NUCLEOTIDE SEQUENCE [LARGE SCALE GENOMIC DNA]</scope>
    <source>
        <strain evidence="2 3">CL_MEX2019</strain>
        <tissue evidence="2">Muscle</tissue>
    </source>
</reference>
<dbReference type="EMBL" id="JAHUTJ010008909">
    <property type="protein sequence ID" value="MED6267317.1"/>
    <property type="molecule type" value="Genomic_DNA"/>
</dbReference>
<gene>
    <name evidence="2" type="ORF">CHARACLAT_010961</name>
</gene>
<comment type="caution">
    <text evidence="2">The sequence shown here is derived from an EMBL/GenBank/DDBJ whole genome shotgun (WGS) entry which is preliminary data.</text>
</comment>
<feature type="compositionally biased region" description="Basic and acidic residues" evidence="1">
    <location>
        <begin position="15"/>
        <end position="31"/>
    </location>
</feature>
<organism evidence="2 3">
    <name type="scientific">Characodon lateralis</name>
    <dbReference type="NCBI Taxonomy" id="208331"/>
    <lineage>
        <taxon>Eukaryota</taxon>
        <taxon>Metazoa</taxon>
        <taxon>Chordata</taxon>
        <taxon>Craniata</taxon>
        <taxon>Vertebrata</taxon>
        <taxon>Euteleostomi</taxon>
        <taxon>Actinopterygii</taxon>
        <taxon>Neopterygii</taxon>
        <taxon>Teleostei</taxon>
        <taxon>Neoteleostei</taxon>
        <taxon>Acanthomorphata</taxon>
        <taxon>Ovalentaria</taxon>
        <taxon>Atherinomorphae</taxon>
        <taxon>Cyprinodontiformes</taxon>
        <taxon>Goodeidae</taxon>
        <taxon>Characodon</taxon>
    </lineage>
</organism>
<evidence type="ECO:0000256" key="1">
    <source>
        <dbReference type="SAM" id="MobiDB-lite"/>
    </source>
</evidence>
<evidence type="ECO:0000313" key="2">
    <source>
        <dbReference type="EMBL" id="MED6267317.1"/>
    </source>
</evidence>
<evidence type="ECO:0000313" key="3">
    <source>
        <dbReference type="Proteomes" id="UP001352852"/>
    </source>
</evidence>